<dbReference type="Proteomes" id="UP001139028">
    <property type="component" value="Unassembled WGS sequence"/>
</dbReference>
<name>A0A9X2J6Z7_9GAMM</name>
<gene>
    <name evidence="3" type="ORF">MO867_22795</name>
</gene>
<feature type="domain" description="Transposase IS30-like HTH" evidence="2">
    <location>
        <begin position="1"/>
        <end position="41"/>
    </location>
</feature>
<dbReference type="Gene3D" id="1.10.10.60">
    <property type="entry name" value="Homeodomain-like"/>
    <property type="match status" value="1"/>
</dbReference>
<keyword evidence="4" id="KW-1185">Reference proteome</keyword>
<dbReference type="SUPFAM" id="SSF46689">
    <property type="entry name" value="Homeodomain-like"/>
    <property type="match status" value="1"/>
</dbReference>
<dbReference type="EMBL" id="JALBWM010000431">
    <property type="protein sequence ID" value="MCO1337152.1"/>
    <property type="molecule type" value="Genomic_DNA"/>
</dbReference>
<dbReference type="Pfam" id="PF13936">
    <property type="entry name" value="HTH_38"/>
    <property type="match status" value="1"/>
</dbReference>
<organism evidence="3 4">
    <name type="scientific">Microbulbifer okhotskensis</name>
    <dbReference type="NCBI Taxonomy" id="2926617"/>
    <lineage>
        <taxon>Bacteria</taxon>
        <taxon>Pseudomonadati</taxon>
        <taxon>Pseudomonadota</taxon>
        <taxon>Gammaproteobacteria</taxon>
        <taxon>Cellvibrionales</taxon>
        <taxon>Microbulbiferaceae</taxon>
        <taxon>Microbulbifer</taxon>
    </lineage>
</organism>
<feature type="non-terminal residue" evidence="3">
    <location>
        <position position="1"/>
    </location>
</feature>
<feature type="region of interest" description="Disordered" evidence="1">
    <location>
        <begin position="34"/>
        <end position="67"/>
    </location>
</feature>
<dbReference type="InterPro" id="IPR009057">
    <property type="entry name" value="Homeodomain-like_sf"/>
</dbReference>
<dbReference type="InterPro" id="IPR025246">
    <property type="entry name" value="IS30-like_HTH"/>
</dbReference>
<accession>A0A9X2J6Z7</accession>
<evidence type="ECO:0000313" key="3">
    <source>
        <dbReference type="EMBL" id="MCO1337152.1"/>
    </source>
</evidence>
<protein>
    <submittedName>
        <fullName evidence="3">Helix-turn-helix domain-containing protein</fullName>
    </submittedName>
</protein>
<evidence type="ECO:0000259" key="2">
    <source>
        <dbReference type="Pfam" id="PF13936"/>
    </source>
</evidence>
<proteinExistence type="predicted"/>
<comment type="caution">
    <text evidence="3">The sequence shown here is derived from an EMBL/GenBank/DDBJ whole genome shotgun (WGS) entry which is preliminary data.</text>
</comment>
<reference evidence="3" key="1">
    <citation type="journal article" date="2022" name="Arch. Microbiol.">
        <title>Microbulbifer okhotskensis sp. nov., isolated from a deep bottom sediment of the Okhotsk Sea.</title>
        <authorList>
            <person name="Romanenko L."/>
            <person name="Kurilenko V."/>
            <person name="Otstavnykh N."/>
            <person name="Velansky P."/>
            <person name="Isaeva M."/>
            <person name="Mikhailov V."/>
        </authorList>
    </citation>
    <scope>NUCLEOTIDE SEQUENCE</scope>
    <source>
        <strain evidence="3">OS29</strain>
    </source>
</reference>
<dbReference type="RefSeq" id="WP_252473421.1">
    <property type="nucleotide sequence ID" value="NZ_JALBWM010000431.1"/>
</dbReference>
<dbReference type="AlphaFoldDB" id="A0A9X2J6Z7"/>
<sequence>QLTEEQRCQIWALKKSDWSQRAIAKELGVSQPTISRELTRNRGGNGYRHKQTQGMAEERRRLSKKPT</sequence>
<evidence type="ECO:0000313" key="4">
    <source>
        <dbReference type="Proteomes" id="UP001139028"/>
    </source>
</evidence>
<evidence type="ECO:0000256" key="1">
    <source>
        <dbReference type="SAM" id="MobiDB-lite"/>
    </source>
</evidence>